<dbReference type="Gene3D" id="3.30.450.20">
    <property type="entry name" value="PAS domain"/>
    <property type="match status" value="1"/>
</dbReference>
<evidence type="ECO:0000256" key="2">
    <source>
        <dbReference type="ARBA" id="ARBA00022475"/>
    </source>
</evidence>
<dbReference type="InterPro" id="IPR033479">
    <property type="entry name" value="dCache_1"/>
</dbReference>
<keyword evidence="3 6" id="KW-0812">Transmembrane</keyword>
<dbReference type="GO" id="GO:0005886">
    <property type="term" value="C:plasma membrane"/>
    <property type="evidence" value="ECO:0007669"/>
    <property type="project" value="UniProtKB-SubCell"/>
</dbReference>
<evidence type="ECO:0000256" key="4">
    <source>
        <dbReference type="ARBA" id="ARBA00022989"/>
    </source>
</evidence>
<evidence type="ECO:0000313" key="9">
    <source>
        <dbReference type="Proteomes" id="UP000284006"/>
    </source>
</evidence>
<dbReference type="AlphaFoldDB" id="A0A418Y6R8"/>
<dbReference type="CDD" id="cd12914">
    <property type="entry name" value="PDC1_DGC_like"/>
    <property type="match status" value="1"/>
</dbReference>
<dbReference type="SUPFAM" id="SSF103190">
    <property type="entry name" value="Sensory domain-like"/>
    <property type="match status" value="1"/>
</dbReference>
<reference evidence="8 9" key="1">
    <citation type="submission" date="2018-09" db="EMBL/GenBank/DDBJ databases">
        <authorList>
            <person name="Zhu H."/>
        </authorList>
    </citation>
    <scope>NUCLEOTIDE SEQUENCE [LARGE SCALE GENOMIC DNA]</scope>
    <source>
        <strain evidence="8 9">K1S02-61</strain>
    </source>
</reference>
<keyword evidence="4 6" id="KW-1133">Transmembrane helix</keyword>
<evidence type="ECO:0000313" key="8">
    <source>
        <dbReference type="EMBL" id="RJG24132.1"/>
    </source>
</evidence>
<feature type="domain" description="Cache" evidence="7">
    <location>
        <begin position="84"/>
        <end position="253"/>
    </location>
</feature>
<evidence type="ECO:0000259" key="7">
    <source>
        <dbReference type="Pfam" id="PF02743"/>
    </source>
</evidence>
<accession>A0A418Y6R8</accession>
<evidence type="ECO:0000256" key="6">
    <source>
        <dbReference type="SAM" id="Phobius"/>
    </source>
</evidence>
<organism evidence="8 9">
    <name type="scientific">Massilia cavernae</name>
    <dbReference type="NCBI Taxonomy" id="2320864"/>
    <lineage>
        <taxon>Bacteria</taxon>
        <taxon>Pseudomonadati</taxon>
        <taxon>Pseudomonadota</taxon>
        <taxon>Betaproteobacteria</taxon>
        <taxon>Burkholderiales</taxon>
        <taxon>Oxalobacteraceae</taxon>
        <taxon>Telluria group</taxon>
        <taxon>Massilia</taxon>
    </lineage>
</organism>
<proteinExistence type="predicted"/>
<keyword evidence="9" id="KW-1185">Reference proteome</keyword>
<comment type="subcellular location">
    <subcellularLocation>
        <location evidence="1">Cell membrane</location>
        <topology evidence="1">Multi-pass membrane protein</topology>
    </subcellularLocation>
</comment>
<keyword evidence="2" id="KW-1003">Cell membrane</keyword>
<protein>
    <recommendedName>
        <fullName evidence="7">Cache domain-containing protein</fullName>
    </recommendedName>
</protein>
<feature type="transmembrane region" description="Helical" evidence="6">
    <location>
        <begin position="57"/>
        <end position="79"/>
    </location>
</feature>
<evidence type="ECO:0000256" key="3">
    <source>
        <dbReference type="ARBA" id="ARBA00022692"/>
    </source>
</evidence>
<comment type="caution">
    <text evidence="8">The sequence shown here is derived from an EMBL/GenBank/DDBJ whole genome shotgun (WGS) entry which is preliminary data.</text>
</comment>
<evidence type="ECO:0000256" key="5">
    <source>
        <dbReference type="ARBA" id="ARBA00023136"/>
    </source>
</evidence>
<dbReference type="OrthoDB" id="8929028at2"/>
<dbReference type="Proteomes" id="UP000284006">
    <property type="component" value="Unassembled WGS sequence"/>
</dbReference>
<name>A0A418Y6R8_9BURK</name>
<evidence type="ECO:0000256" key="1">
    <source>
        <dbReference type="ARBA" id="ARBA00004651"/>
    </source>
</evidence>
<gene>
    <name evidence="8" type="ORF">D3872_03735</name>
</gene>
<sequence length="255" mass="28173">MQFSPSRGLPRLDPLSRPFSLACGGPAKSTIKMKTFSVNKVFPFWHKVSEGTLTTRFAAAVALLVVVTAALISIASIVFQQQSVENIISEREATAVAQIAHEIDNNLMLRRDALIRSASDIASVVPHDRQHYQEWLNRHHMMKSFFSNLVVIDRRGHQIANLSDPTSGEVDLSDREYFRQTLRTNAAIISAPLQSAISGRPVIVLTAPIRNNNGELVAILAGTIDLARDSFIRDLSDVKIGKSGYYFIVSRQGCT</sequence>
<dbReference type="EMBL" id="QYUP01000037">
    <property type="protein sequence ID" value="RJG24132.1"/>
    <property type="molecule type" value="Genomic_DNA"/>
</dbReference>
<dbReference type="Pfam" id="PF02743">
    <property type="entry name" value="dCache_1"/>
    <property type="match status" value="1"/>
</dbReference>
<dbReference type="InterPro" id="IPR029151">
    <property type="entry name" value="Sensor-like_sf"/>
</dbReference>
<keyword evidence="5 6" id="KW-0472">Membrane</keyword>